<name>A0A418V489_RHOPL</name>
<feature type="domain" description="Rcc01698-like C-terminal" evidence="3">
    <location>
        <begin position="1042"/>
        <end position="1142"/>
    </location>
</feature>
<dbReference type="InterPro" id="IPR032876">
    <property type="entry name" value="J_dom"/>
</dbReference>
<accession>A0A418V489</accession>
<dbReference type="Pfam" id="PF13550">
    <property type="entry name" value="Phage-tail_3"/>
    <property type="match status" value="1"/>
</dbReference>
<dbReference type="Pfam" id="PF13547">
    <property type="entry name" value="GTA_TIM"/>
    <property type="match status" value="1"/>
</dbReference>
<protein>
    <recommendedName>
        <fullName evidence="6">Gene transfer agent (GTA) like protein</fullName>
    </recommendedName>
</protein>
<evidence type="ECO:0000313" key="4">
    <source>
        <dbReference type="EMBL" id="RJF70862.1"/>
    </source>
</evidence>
<evidence type="ECO:0000259" key="1">
    <source>
        <dbReference type="Pfam" id="PF13547"/>
    </source>
</evidence>
<dbReference type="CDD" id="cd19607">
    <property type="entry name" value="GTA_TIM-barrel-like"/>
    <property type="match status" value="1"/>
</dbReference>
<feature type="domain" description="Tip attachment protein J" evidence="2">
    <location>
        <begin position="789"/>
        <end position="951"/>
    </location>
</feature>
<dbReference type="InterPro" id="IPR056490">
    <property type="entry name" value="Rcc01698_C"/>
</dbReference>
<organism evidence="4 5">
    <name type="scientific">Rhodopseudomonas palustris</name>
    <dbReference type="NCBI Taxonomy" id="1076"/>
    <lineage>
        <taxon>Bacteria</taxon>
        <taxon>Pseudomonadati</taxon>
        <taxon>Pseudomonadota</taxon>
        <taxon>Alphaproteobacteria</taxon>
        <taxon>Hyphomicrobiales</taxon>
        <taxon>Nitrobacteraceae</taxon>
        <taxon>Rhodopseudomonas</taxon>
    </lineage>
</organism>
<evidence type="ECO:0000313" key="5">
    <source>
        <dbReference type="Proteomes" id="UP000285523"/>
    </source>
</evidence>
<reference evidence="4 5" key="1">
    <citation type="submission" date="2018-09" db="EMBL/GenBank/DDBJ databases">
        <title>Draft genome sequence of Rhodopseudomonas palustris 2.1.18.</title>
        <authorList>
            <person name="Robertson S.L."/>
            <person name="Meyer T.E."/>
            <person name="Kyndt J.A."/>
        </authorList>
    </citation>
    <scope>NUCLEOTIDE SEQUENCE [LARGE SCALE GENOMIC DNA]</scope>
    <source>
        <strain evidence="4 5">2.1.18</strain>
    </source>
</reference>
<evidence type="ECO:0000259" key="3">
    <source>
        <dbReference type="Pfam" id="PF23666"/>
    </source>
</evidence>
<sequence>MAALSLGLVGWAFGGPVGGLLGTLAGSLIDRAIAGTKENRAEGPRLEKLSVMKASEGEAVLRTFGRMRLDTQLIWASRFREVASSETVGGGKGGTPSQQTTTTTYSYYISIAVGLCEGPIMGIGAIWADGNRLDVSKLTWRLYYGDEAQGPDPKIEAVEGAGRVPAFRGLAYIVFEELPLEQFGNRIPMISVETIRRPRRDRPQLEELLKGVSMIPSLGEFAYATDTVYNALFANSDAQNRYANAAKADFLVALDQLQTVAPNIKTVSLVVAWHGTDLRCGNCQIKPKVEAGFKFTTPWSWQVSGIDRESAEVVSRDAVGVLLGGAPADRSVVQAITELKARGLRVVLYPFVMMDVPPGNHLPNPYSDNAAGVGQPAFPWRGRITCSPAPGFAGTVDKTATASAQVAAFFGSAAASHFGPWSGDTIAYSGPSEWSYRRMVLHLAKLAVAAGGVDAFLIGSEMIGLTTIRSGAGSFPAVDRLVTLAADVKAIVGGCKVGYAADWTEYANYRPRDGSNDVYFHLDPLWASSAIDFIGIDNYMPLSDWRDGDHIDAAEARSIYDRDYLQSNIEGGELYDWYYASAADRTAQVRTAVTDTAYGEPWVFRYKDIRGWWLSPHHNRPGGVRSAASTAWQPQSKPVWFTEFGCPAIDRGTNQPNVFYDPKSSESFLPYFSRGRRDDLSQRSYLEALIEYWDPAAGRNPTSAVYHAPMIATDCCYAWTWDARPYPQFPAQSSVWRDGGNWRRGHWLTGRLGLALLPDVVADLTRGLGVEVDVSALYGVVRGYTIDAIMSARAALSTLMTIYMFDAVESGGRIRFIHRGGPVVASFTADDLADGNQRDVGGFYTLTRAQETDLPRTAHLKFLDPDNDYQVADVYARRLRGSSQKAIEITPAIALDPAEAQGIVEVLLVDAWVMREAAQITLPPSAYALEPTDMIELVLNGRRAQLRIEQLGTDQGRAAVLRRSDAATYVATEGVPRPRLSTSRAEPGPAVLKIMDLPMLTSADSPGRPRLAAFAEPWAGVAVYRSPTTTGYVLDQLLPNASTIGLTTAPLFSGPLWRWDRVNGLYVQVPTSKALASADEALILSGANACAVQNGDGEWEVLQFAAAELIGAGLYRLTNLLRGQLGSESAMRDPVAAGAAFVLLDSAVVPAGVSAGQRGAPLNWKWGPAGRAIDDEAYRTTNVSFSGIGLRPYAPAHLRGLWRSDGGIEIGWIRRTRIDGDSWDALEVPLGEETESYHVEILHPATGAVVRTASTASPNFGYAAAMQITDFGALQTTLKLRVFQISPSYGRGAAATAQLYDDRRA</sequence>
<gene>
    <name evidence="4" type="ORF">D4Q52_14625</name>
</gene>
<dbReference type="InterPro" id="IPR025195">
    <property type="entry name" value="GTA_TIM_dom"/>
</dbReference>
<feature type="domain" description="GTA TIM-barrel-like" evidence="1">
    <location>
        <begin position="434"/>
        <end position="730"/>
    </location>
</feature>
<dbReference type="Pfam" id="PF23666">
    <property type="entry name" value="Rcc01698_C"/>
    <property type="match status" value="1"/>
</dbReference>
<dbReference type="SUPFAM" id="SSF51445">
    <property type="entry name" value="(Trans)glycosidases"/>
    <property type="match status" value="1"/>
</dbReference>
<dbReference type="RefSeq" id="WP_119857307.1">
    <property type="nucleotide sequence ID" value="NZ_QYYD01000014.1"/>
</dbReference>
<comment type="caution">
    <text evidence="4">The sequence shown here is derived from an EMBL/GenBank/DDBJ whole genome shotgun (WGS) entry which is preliminary data.</text>
</comment>
<dbReference type="Proteomes" id="UP000285523">
    <property type="component" value="Unassembled WGS sequence"/>
</dbReference>
<dbReference type="Gene3D" id="3.20.20.80">
    <property type="entry name" value="Glycosidases"/>
    <property type="match status" value="1"/>
</dbReference>
<proteinExistence type="predicted"/>
<dbReference type="EMBL" id="QYYD01000014">
    <property type="protein sequence ID" value="RJF70862.1"/>
    <property type="molecule type" value="Genomic_DNA"/>
</dbReference>
<dbReference type="OrthoDB" id="8445115at2"/>
<evidence type="ECO:0008006" key="6">
    <source>
        <dbReference type="Google" id="ProtNLM"/>
    </source>
</evidence>
<evidence type="ECO:0000259" key="2">
    <source>
        <dbReference type="Pfam" id="PF13550"/>
    </source>
</evidence>
<dbReference type="InterPro" id="IPR017853">
    <property type="entry name" value="GH"/>
</dbReference>